<dbReference type="InterPro" id="IPR020837">
    <property type="entry name" value="Fibrinogen_CS"/>
</dbReference>
<dbReference type="GO" id="GO:0005615">
    <property type="term" value="C:extracellular space"/>
    <property type="evidence" value="ECO:0007669"/>
    <property type="project" value="TreeGrafter"/>
</dbReference>
<feature type="domain" description="Fibrinogen C-terminal" evidence="3">
    <location>
        <begin position="430"/>
        <end position="649"/>
    </location>
</feature>
<dbReference type="PROSITE" id="PS00514">
    <property type="entry name" value="FIBRINOGEN_C_1"/>
    <property type="match status" value="1"/>
</dbReference>
<gene>
    <name evidence="4" type="ORF">NQ315_008538</name>
</gene>
<dbReference type="Gene3D" id="3.90.215.10">
    <property type="entry name" value="Gamma Fibrinogen, chain A, domain 1"/>
    <property type="match status" value="1"/>
</dbReference>
<dbReference type="SMART" id="SM00186">
    <property type="entry name" value="FBG"/>
    <property type="match status" value="1"/>
</dbReference>
<reference evidence="4 5" key="1">
    <citation type="journal article" date="2023" name="Insect Mol. Biol.">
        <title>Genome sequencing provides insights into the evolution of gene families encoding plant cell wall-degrading enzymes in longhorned beetles.</title>
        <authorList>
            <person name="Shin N.R."/>
            <person name="Okamura Y."/>
            <person name="Kirsch R."/>
            <person name="Pauchet Y."/>
        </authorList>
    </citation>
    <scope>NUCLEOTIDE SEQUENCE [LARGE SCALE GENOMIC DNA]</scope>
    <source>
        <strain evidence="4">EAD_L_NR</strain>
    </source>
</reference>
<keyword evidence="1" id="KW-1015">Disulfide bond</keyword>
<dbReference type="PANTHER" id="PTHR19143">
    <property type="entry name" value="FIBRINOGEN/TENASCIN/ANGIOPOEITIN"/>
    <property type="match status" value="1"/>
</dbReference>
<comment type="caution">
    <text evidence="4">The sequence shown here is derived from an EMBL/GenBank/DDBJ whole genome shotgun (WGS) entry which is preliminary data.</text>
</comment>
<organism evidence="4 5">
    <name type="scientific">Exocentrus adspersus</name>
    <dbReference type="NCBI Taxonomy" id="1586481"/>
    <lineage>
        <taxon>Eukaryota</taxon>
        <taxon>Metazoa</taxon>
        <taxon>Ecdysozoa</taxon>
        <taxon>Arthropoda</taxon>
        <taxon>Hexapoda</taxon>
        <taxon>Insecta</taxon>
        <taxon>Pterygota</taxon>
        <taxon>Neoptera</taxon>
        <taxon>Endopterygota</taxon>
        <taxon>Coleoptera</taxon>
        <taxon>Polyphaga</taxon>
        <taxon>Cucujiformia</taxon>
        <taxon>Chrysomeloidea</taxon>
        <taxon>Cerambycidae</taxon>
        <taxon>Lamiinae</taxon>
        <taxon>Acanthocinini</taxon>
        <taxon>Exocentrus</taxon>
    </lineage>
</organism>
<keyword evidence="5" id="KW-1185">Reference proteome</keyword>
<dbReference type="PANTHER" id="PTHR19143:SF459">
    <property type="entry name" value="FIBRINOGEN C-TERMINAL DOMAIN-CONTAINING PROTEIN"/>
    <property type="match status" value="1"/>
</dbReference>
<evidence type="ECO:0000313" key="5">
    <source>
        <dbReference type="Proteomes" id="UP001159042"/>
    </source>
</evidence>
<evidence type="ECO:0000259" key="3">
    <source>
        <dbReference type="PROSITE" id="PS51406"/>
    </source>
</evidence>
<dbReference type="EMBL" id="JANEYG010000008">
    <property type="protein sequence ID" value="KAJ8921905.1"/>
    <property type="molecule type" value="Genomic_DNA"/>
</dbReference>
<dbReference type="Pfam" id="PF00147">
    <property type="entry name" value="Fibrinogen_C"/>
    <property type="match status" value="1"/>
</dbReference>
<accession>A0AAV8W795</accession>
<dbReference type="InterPro" id="IPR002181">
    <property type="entry name" value="Fibrinogen_a/b/g_C_dom"/>
</dbReference>
<evidence type="ECO:0000256" key="1">
    <source>
        <dbReference type="ARBA" id="ARBA00023157"/>
    </source>
</evidence>
<dbReference type="Proteomes" id="UP001159042">
    <property type="component" value="Unassembled WGS sequence"/>
</dbReference>
<keyword evidence="2" id="KW-0732">Signal</keyword>
<feature type="chain" id="PRO_5043922545" description="Fibrinogen C-terminal domain-containing protein" evidence="2">
    <location>
        <begin position="27"/>
        <end position="674"/>
    </location>
</feature>
<name>A0AAV8W795_9CUCU</name>
<dbReference type="AlphaFoldDB" id="A0AAV8W795"/>
<dbReference type="CDD" id="cd00087">
    <property type="entry name" value="FReD"/>
    <property type="match status" value="1"/>
</dbReference>
<dbReference type="InterPro" id="IPR036056">
    <property type="entry name" value="Fibrinogen-like_C"/>
</dbReference>
<protein>
    <recommendedName>
        <fullName evidence="3">Fibrinogen C-terminal domain-containing protein</fullName>
    </recommendedName>
</protein>
<dbReference type="SUPFAM" id="SSF56496">
    <property type="entry name" value="Fibrinogen C-terminal domain-like"/>
    <property type="match status" value="1"/>
</dbReference>
<feature type="signal peptide" evidence="2">
    <location>
        <begin position="1"/>
        <end position="26"/>
    </location>
</feature>
<dbReference type="InterPro" id="IPR050373">
    <property type="entry name" value="Fibrinogen_C-term_domain"/>
</dbReference>
<evidence type="ECO:0000313" key="4">
    <source>
        <dbReference type="EMBL" id="KAJ8921905.1"/>
    </source>
</evidence>
<dbReference type="InterPro" id="IPR014716">
    <property type="entry name" value="Fibrinogen_a/b/g_C_1"/>
</dbReference>
<sequence>MEKAVQILVIVCASCVLCVPPSPTSAVTDLLKAEMSTMKNTVKVLSDQWEKWNTLFLTSLEPRIASTASTLASIDSNIHNLQERAHVWDTFQLHVSAWNEQLASLDRKMDIISKGQEKVLNLDTKINAMLNMDYKLDNTIKILNNIHDSLTNLDTTVYTKKQHDELFNEFATRGVLSSIKLVEKKLDRLLIANQNSLLKTKVTGDEKPKFTLKCNTPRFVEDLLNDISSKVDVIFDNISNAREETDDTDYDTDYLDLGEGSGVDLDLKNQKKNKRLRKAIKKDYFPLQAYESSFGRNFEPSNKENMHFEKLAKENTIIEKINQNSIDLTGNINLILDSYFNEQRAHFESISNRLTKKCYGSNSAKPFPETSLNVIQSLYPTTAHEFESTDNIFDYTTASSTLFDNNAETSNEITNQQLFETTHVQPTWTPIINQNKSSCEDLDMDDSSGVYIFSKDSELFFNKRYCEIRADGLWTVIQRRDNYSIQHNFNVSWEDYKYGFGDLHKDFWMGNEFLSVLSQNSHVVLRIELEDFDNHSTWAEYGIFKVAPESDNYALVVGGYKGNASDSFSSHNGSRFSTYDKKNDEAPECCPCAVSYGGGWWFNRCFESNLNGVYHRRPNDNNYFRGIIWEHWLGNYSLKKTVMMVKSKDQDQTYANSHPSPKFSDIGIPYYEDP</sequence>
<proteinExistence type="predicted"/>
<evidence type="ECO:0000256" key="2">
    <source>
        <dbReference type="SAM" id="SignalP"/>
    </source>
</evidence>
<dbReference type="PROSITE" id="PS51406">
    <property type="entry name" value="FIBRINOGEN_C_2"/>
    <property type="match status" value="1"/>
</dbReference>